<dbReference type="Proteomes" id="UP000625527">
    <property type="component" value="Unassembled WGS sequence"/>
</dbReference>
<keyword evidence="3" id="KW-1185">Reference proteome</keyword>
<feature type="region of interest" description="Disordered" evidence="1">
    <location>
        <begin position="22"/>
        <end position="51"/>
    </location>
</feature>
<reference evidence="2 3" key="1">
    <citation type="submission" date="2020-10" db="EMBL/GenBank/DDBJ databases">
        <title>Myceligenerans pegani sp. nov., an endophytic actinomycete isolated from Peganum harmala L. in Xinjiang, China.</title>
        <authorList>
            <person name="Xin L."/>
        </authorList>
    </citation>
    <scope>NUCLEOTIDE SEQUENCE [LARGE SCALE GENOMIC DNA]</scope>
    <source>
        <strain evidence="2 3">TRM65318</strain>
    </source>
</reference>
<evidence type="ECO:0000313" key="2">
    <source>
        <dbReference type="EMBL" id="MBE1877332.1"/>
    </source>
</evidence>
<accession>A0ABR9N0Z9</accession>
<organism evidence="2 3">
    <name type="scientific">Myceligenerans pegani</name>
    <dbReference type="NCBI Taxonomy" id="2776917"/>
    <lineage>
        <taxon>Bacteria</taxon>
        <taxon>Bacillati</taxon>
        <taxon>Actinomycetota</taxon>
        <taxon>Actinomycetes</taxon>
        <taxon>Micrococcales</taxon>
        <taxon>Promicromonosporaceae</taxon>
        <taxon>Myceligenerans</taxon>
    </lineage>
</organism>
<proteinExistence type="predicted"/>
<gene>
    <name evidence="2" type="ORF">IHE71_16700</name>
</gene>
<evidence type="ECO:0000256" key="1">
    <source>
        <dbReference type="SAM" id="MobiDB-lite"/>
    </source>
</evidence>
<evidence type="ECO:0000313" key="3">
    <source>
        <dbReference type="Proteomes" id="UP000625527"/>
    </source>
</evidence>
<sequence length="51" mass="6374">MHTIDYTLIRALHQEQLDHAEDLRRDRRQRQQRADRKLRGVLRPRRRTSVR</sequence>
<dbReference type="RefSeq" id="WP_192863896.1">
    <property type="nucleotide sequence ID" value="NZ_JADAQT010000099.1"/>
</dbReference>
<feature type="compositionally biased region" description="Basic residues" evidence="1">
    <location>
        <begin position="39"/>
        <end position="51"/>
    </location>
</feature>
<dbReference type="EMBL" id="JADAQT010000099">
    <property type="protein sequence ID" value="MBE1877332.1"/>
    <property type="molecule type" value="Genomic_DNA"/>
</dbReference>
<comment type="caution">
    <text evidence="2">The sequence shown here is derived from an EMBL/GenBank/DDBJ whole genome shotgun (WGS) entry which is preliminary data.</text>
</comment>
<name>A0ABR9N0Z9_9MICO</name>
<protein>
    <submittedName>
        <fullName evidence="2">Uncharacterized protein</fullName>
    </submittedName>
</protein>